<dbReference type="EMBL" id="BONY01000015">
    <property type="protein sequence ID" value="GIH04848.1"/>
    <property type="molecule type" value="Genomic_DNA"/>
</dbReference>
<organism evidence="2 3">
    <name type="scientific">Rhizocola hellebori</name>
    <dbReference type="NCBI Taxonomy" id="1392758"/>
    <lineage>
        <taxon>Bacteria</taxon>
        <taxon>Bacillati</taxon>
        <taxon>Actinomycetota</taxon>
        <taxon>Actinomycetes</taxon>
        <taxon>Micromonosporales</taxon>
        <taxon>Micromonosporaceae</taxon>
        <taxon>Rhizocola</taxon>
    </lineage>
</organism>
<keyword evidence="3" id="KW-1185">Reference proteome</keyword>
<name>A0A8J3Q6B2_9ACTN</name>
<evidence type="ECO:0000313" key="3">
    <source>
        <dbReference type="Proteomes" id="UP000612899"/>
    </source>
</evidence>
<feature type="signal peptide" evidence="1">
    <location>
        <begin position="1"/>
        <end position="27"/>
    </location>
</feature>
<dbReference type="Proteomes" id="UP000612899">
    <property type="component" value="Unassembled WGS sequence"/>
</dbReference>
<accession>A0A8J3Q6B2</accession>
<evidence type="ECO:0000256" key="1">
    <source>
        <dbReference type="SAM" id="SignalP"/>
    </source>
</evidence>
<gene>
    <name evidence="2" type="ORF">Rhe02_29150</name>
</gene>
<evidence type="ECO:0000313" key="2">
    <source>
        <dbReference type="EMBL" id="GIH04848.1"/>
    </source>
</evidence>
<comment type="caution">
    <text evidence="2">The sequence shown here is derived from an EMBL/GenBank/DDBJ whole genome shotgun (WGS) entry which is preliminary data.</text>
</comment>
<proteinExistence type="predicted"/>
<protein>
    <submittedName>
        <fullName evidence="2">Uncharacterized protein</fullName>
    </submittedName>
</protein>
<sequence>MRRWITAVTTMIMLLSASLWVSTPAAAEPNTLTVVSSASYFRNTVSMGSLVSLFTSQPLTGAPDKYFDPWVTDGPGGIYVLANCADEEHFMKLPILYIGRFQVNAYIPNAMGPEPWGTCAYSGPATFVLQPAAGYGTYLVSNLVTVATHPGIFSAGPAPSGKHVAAGAEKDLIDCSNLVPANPALCRTRTGGVPAELILYLTGSEWYLCGSCPPEGLIFELAPVANGVIGAYVPQTLLRLERNSNGLEMARVRLRTDVSPGENRLRVRNSVSPDIPQPLPIWFGLPT</sequence>
<reference evidence="2" key="1">
    <citation type="submission" date="2021-01" db="EMBL/GenBank/DDBJ databases">
        <title>Whole genome shotgun sequence of Rhizocola hellebori NBRC 109834.</title>
        <authorList>
            <person name="Komaki H."/>
            <person name="Tamura T."/>
        </authorList>
    </citation>
    <scope>NUCLEOTIDE SEQUENCE</scope>
    <source>
        <strain evidence="2">NBRC 109834</strain>
    </source>
</reference>
<dbReference type="AlphaFoldDB" id="A0A8J3Q6B2"/>
<keyword evidence="1" id="KW-0732">Signal</keyword>
<feature type="chain" id="PRO_5035174087" evidence="1">
    <location>
        <begin position="28"/>
        <end position="287"/>
    </location>
</feature>
<dbReference type="RefSeq" id="WP_203908725.1">
    <property type="nucleotide sequence ID" value="NZ_BONY01000015.1"/>
</dbReference>